<dbReference type="PANTHER" id="PTHR37550">
    <property type="entry name" value="ANTITOXIN VAPB1"/>
    <property type="match status" value="1"/>
</dbReference>
<dbReference type="Proteomes" id="UP000256971">
    <property type="component" value="Chromosome"/>
</dbReference>
<accession>A0ABM6Y5M0</accession>
<proteinExistence type="predicted"/>
<dbReference type="InterPro" id="IPR051734">
    <property type="entry name" value="VapB_TA_antitoxins"/>
</dbReference>
<organism evidence="1 2">
    <name type="scientific">Thalassospira indica</name>
    <dbReference type="NCBI Taxonomy" id="1891279"/>
    <lineage>
        <taxon>Bacteria</taxon>
        <taxon>Pseudomonadati</taxon>
        <taxon>Pseudomonadota</taxon>
        <taxon>Alphaproteobacteria</taxon>
        <taxon>Rhodospirillales</taxon>
        <taxon>Thalassospiraceae</taxon>
        <taxon>Thalassospira</taxon>
    </lineage>
</organism>
<evidence type="ECO:0000313" key="2">
    <source>
        <dbReference type="Proteomes" id="UP000256971"/>
    </source>
</evidence>
<dbReference type="PANTHER" id="PTHR37550:SF3">
    <property type="entry name" value="ANTITOXIN VAPB1"/>
    <property type="match status" value="1"/>
</dbReference>
<dbReference type="RefSeq" id="WP_064790426.1">
    <property type="nucleotide sequence ID" value="NZ_CP031555.1"/>
</dbReference>
<dbReference type="EMBL" id="CP031555">
    <property type="protein sequence ID" value="AXO16833.1"/>
    <property type="molecule type" value="Genomic_DNA"/>
</dbReference>
<evidence type="ECO:0000313" key="1">
    <source>
        <dbReference type="EMBL" id="AXO16833.1"/>
    </source>
</evidence>
<dbReference type="NCBIfam" id="NF040493">
    <property type="entry name" value="TA_anti_VapB"/>
    <property type="match status" value="1"/>
</dbReference>
<keyword evidence="2" id="KW-1185">Reference proteome</keyword>
<protein>
    <submittedName>
        <fullName evidence="1">Antitoxin</fullName>
    </submittedName>
</protein>
<dbReference type="InterPro" id="IPR047976">
    <property type="entry name" value="Anti_VapB2-like"/>
</dbReference>
<dbReference type="Gene3D" id="2.10.260.10">
    <property type="match status" value="1"/>
</dbReference>
<sequence length="76" mass="8521">MTQASVFLNNKTQAVRLPKDVAFPDGTKTVEVISVGVTRVIVPSDHLWDTFFDGHAVSDDFMEDRNQPAMQEREAL</sequence>
<reference evidence="1 2" key="1">
    <citation type="submission" date="2018-08" db="EMBL/GenBank/DDBJ databases">
        <title>Complete genome sequence of type strain Thalassospira indica MCCC 1A01103T, isolated from isolated from deep seawater of the Indian Ocean.</title>
        <authorList>
            <person name="Liu Y."/>
        </authorList>
    </citation>
    <scope>NUCLEOTIDE SEQUENCE [LARGE SCALE GENOMIC DNA]</scope>
    <source>
        <strain evidence="1 2">PB8BT</strain>
    </source>
</reference>
<gene>
    <name evidence="1" type="ORF">DY252_10320</name>
</gene>
<name>A0ABM6Y5M0_9PROT</name>